<dbReference type="PROSITE" id="PS51421">
    <property type="entry name" value="RAS"/>
    <property type="match status" value="1"/>
</dbReference>
<dbReference type="PRINTS" id="PR00449">
    <property type="entry name" value="RASTRNSFRMNG"/>
</dbReference>
<dbReference type="SMART" id="SM00174">
    <property type="entry name" value="RHO"/>
    <property type="match status" value="1"/>
</dbReference>
<evidence type="ECO:0000256" key="1">
    <source>
        <dbReference type="ARBA" id="ARBA00022741"/>
    </source>
</evidence>
<dbReference type="SMART" id="SM00173">
    <property type="entry name" value="RAS"/>
    <property type="match status" value="1"/>
</dbReference>
<dbReference type="Gene3D" id="3.40.50.300">
    <property type="entry name" value="P-loop containing nucleotide triphosphate hydrolases"/>
    <property type="match status" value="1"/>
</dbReference>
<reference evidence="3 4" key="1">
    <citation type="submission" date="2021-02" db="EMBL/GenBank/DDBJ databases">
        <title>Variation within the Batrachochytrium salamandrivorans European outbreak.</title>
        <authorList>
            <person name="Kelly M."/>
            <person name="Pasmans F."/>
            <person name="Shea T.P."/>
            <person name="Munoz J.F."/>
            <person name="Carranza S."/>
            <person name="Cuomo C.A."/>
            <person name="Martel A."/>
        </authorList>
    </citation>
    <scope>NUCLEOTIDE SEQUENCE [LARGE SCALE GENOMIC DNA]</scope>
    <source>
        <strain evidence="3 4">AMFP18/2</strain>
    </source>
</reference>
<organism evidence="3 4">
    <name type="scientific">Batrachochytrium salamandrivorans</name>
    <dbReference type="NCBI Taxonomy" id="1357716"/>
    <lineage>
        <taxon>Eukaryota</taxon>
        <taxon>Fungi</taxon>
        <taxon>Fungi incertae sedis</taxon>
        <taxon>Chytridiomycota</taxon>
        <taxon>Chytridiomycota incertae sedis</taxon>
        <taxon>Chytridiomycetes</taxon>
        <taxon>Rhizophydiales</taxon>
        <taxon>Rhizophydiales incertae sedis</taxon>
        <taxon>Batrachochytrium</taxon>
    </lineage>
</organism>
<dbReference type="SMART" id="SM00175">
    <property type="entry name" value="RAB"/>
    <property type="match status" value="1"/>
</dbReference>
<gene>
    <name evidence="3" type="ORF">BASA50_005147</name>
</gene>
<proteinExistence type="predicted"/>
<dbReference type="PROSITE" id="PS51420">
    <property type="entry name" value="RHO"/>
    <property type="match status" value="1"/>
</dbReference>
<name>A0ABQ8FDL1_9FUNG</name>
<sequence>MRVYEDPNQLRKKLVIVGDGACGKTSMLLVQAGEIFPEDYVPTVFENYISRVTVNGGKTVDLSLWDTAGQEDYDRLRPLSYPDTDVAILTFAVTEPTMLANIRDRWDPETKHFLPNVPRILVGAKKDLRDNPILISDSRHHIPKPCTYEEGVQMMHQIGALKYFECSAKTGEGINEIFVAAAKLALKQRKKISKCKML</sequence>
<evidence type="ECO:0000313" key="4">
    <source>
        <dbReference type="Proteomes" id="UP001648503"/>
    </source>
</evidence>
<evidence type="ECO:0000256" key="2">
    <source>
        <dbReference type="ARBA" id="ARBA00023134"/>
    </source>
</evidence>
<dbReference type="InterPro" id="IPR003578">
    <property type="entry name" value="Small_GTPase_Rho"/>
</dbReference>
<dbReference type="PROSITE" id="PS51419">
    <property type="entry name" value="RAB"/>
    <property type="match status" value="1"/>
</dbReference>
<dbReference type="PANTHER" id="PTHR24072">
    <property type="entry name" value="RHO FAMILY GTPASE"/>
    <property type="match status" value="1"/>
</dbReference>
<dbReference type="EMBL" id="JAFCIX010000227">
    <property type="protein sequence ID" value="KAH6596441.1"/>
    <property type="molecule type" value="Genomic_DNA"/>
</dbReference>
<comment type="caution">
    <text evidence="3">The sequence shown here is derived from an EMBL/GenBank/DDBJ whole genome shotgun (WGS) entry which is preliminary data.</text>
</comment>
<accession>A0ABQ8FDL1</accession>
<protein>
    <submittedName>
        <fullName evidence="3">Uncharacterized protein</fullName>
    </submittedName>
</protein>
<dbReference type="SUPFAM" id="SSF52540">
    <property type="entry name" value="P-loop containing nucleoside triphosphate hydrolases"/>
    <property type="match status" value="1"/>
</dbReference>
<dbReference type="Pfam" id="PF00071">
    <property type="entry name" value="Ras"/>
    <property type="match status" value="1"/>
</dbReference>
<keyword evidence="2" id="KW-0342">GTP-binding</keyword>
<keyword evidence="1" id="KW-0547">Nucleotide-binding</keyword>
<dbReference type="InterPro" id="IPR027417">
    <property type="entry name" value="P-loop_NTPase"/>
</dbReference>
<dbReference type="InterPro" id="IPR005225">
    <property type="entry name" value="Small_GTP-bd"/>
</dbReference>
<evidence type="ECO:0000313" key="3">
    <source>
        <dbReference type="EMBL" id="KAH6596441.1"/>
    </source>
</evidence>
<dbReference type="NCBIfam" id="TIGR00231">
    <property type="entry name" value="small_GTP"/>
    <property type="match status" value="1"/>
</dbReference>
<keyword evidence="4" id="KW-1185">Reference proteome</keyword>
<dbReference type="Proteomes" id="UP001648503">
    <property type="component" value="Unassembled WGS sequence"/>
</dbReference>
<dbReference type="InterPro" id="IPR001806">
    <property type="entry name" value="Small_GTPase"/>
</dbReference>